<proteinExistence type="predicted"/>
<protein>
    <recommendedName>
        <fullName evidence="3">Twin-arginine translocation signal domain-containing protein</fullName>
    </recommendedName>
</protein>
<gene>
    <name evidence="1" type="ORF">COV07_00780</name>
</gene>
<dbReference type="InterPro" id="IPR006311">
    <property type="entry name" value="TAT_signal"/>
</dbReference>
<dbReference type="PROSITE" id="PS51318">
    <property type="entry name" value="TAT"/>
    <property type="match status" value="1"/>
</dbReference>
<dbReference type="Proteomes" id="UP000230833">
    <property type="component" value="Unassembled WGS sequence"/>
</dbReference>
<dbReference type="NCBIfam" id="TIGR01409">
    <property type="entry name" value="TAT_signal_seq"/>
    <property type="match status" value="1"/>
</dbReference>
<evidence type="ECO:0008006" key="3">
    <source>
        <dbReference type="Google" id="ProtNLM"/>
    </source>
</evidence>
<dbReference type="InterPro" id="IPR019546">
    <property type="entry name" value="TAT_signal_bac_arc"/>
</dbReference>
<organism evidence="1 2">
    <name type="scientific">Candidatus Vogelbacteria bacterium CG10_big_fil_rev_8_21_14_0_10_45_14</name>
    <dbReference type="NCBI Taxonomy" id="1975042"/>
    <lineage>
        <taxon>Bacteria</taxon>
        <taxon>Candidatus Vogeliibacteriota</taxon>
    </lineage>
</organism>
<sequence length="615" mass="70016">MKEKDIKRDGISRRDFLKGSAVALASTLPRLPVLGQELSDKEKYERESKDLKKLGIENVAFLQDAKARVQYIDYNPPYLERGSELERVLDILERYQKEISVVLGMSASDVVDLKLGESVKYIKDRQVKAKSLKQSYWNEIASILGTTEEYSQDGFSNFLISELPKYFAKYGIFTKTQNLELKDYKNDVLFFAEPILLLQDVKEATNDTFTIDGNEHERHVIKVEDRDYGSNEVYKKIFPDMSTAEWYKNNIIIFSDAFKDTLKSVQEDSKEASTRFGSATKEQVNWNDYDEQNKRVYSIAIALGAISNDLRDSVTSEVLLSNIIIHESGHQRDYDLRKEYLLSLPSASAPISEFSRYKTVDIVNREIAAHLHELRYSPSKLILVASALRSYMDPELSSVYFTHDPAGNDRNEGGNKRAYKWIAEHMVSLIEQRPDYFGFNEDQNLTLLSKRNQIVIFLSEVAKSDDLLIEIADKLISLHQSAPYGTTKEETEEVMQEMNSLKSELTAGVVAVSVIAGSAYLAKKAKDVYSKVKACRELKRGIDENNTLSGDTKKELILGLQLESNSNIDEERRQSSIRKLVHLSESDTSLVELVEKATPLFAEKTKRRASETKTK</sequence>
<name>A0A2H0RKN4_9BACT</name>
<reference evidence="1 2" key="1">
    <citation type="submission" date="2017-09" db="EMBL/GenBank/DDBJ databases">
        <title>Depth-based differentiation of microbial function through sediment-hosted aquifers and enrichment of novel symbionts in the deep terrestrial subsurface.</title>
        <authorList>
            <person name="Probst A.J."/>
            <person name="Ladd B."/>
            <person name="Jarett J.K."/>
            <person name="Geller-Mcgrath D.E."/>
            <person name="Sieber C.M."/>
            <person name="Emerson J.B."/>
            <person name="Anantharaman K."/>
            <person name="Thomas B.C."/>
            <person name="Malmstrom R."/>
            <person name="Stieglmeier M."/>
            <person name="Klingl A."/>
            <person name="Woyke T."/>
            <person name="Ryan C.M."/>
            <person name="Banfield J.F."/>
        </authorList>
    </citation>
    <scope>NUCLEOTIDE SEQUENCE [LARGE SCALE GENOMIC DNA]</scope>
    <source>
        <strain evidence="1">CG10_big_fil_rev_8_21_14_0_10_45_14</strain>
    </source>
</reference>
<accession>A0A2H0RKN4</accession>
<comment type="caution">
    <text evidence="1">The sequence shown here is derived from an EMBL/GenBank/DDBJ whole genome shotgun (WGS) entry which is preliminary data.</text>
</comment>
<dbReference type="EMBL" id="PCYL01000007">
    <property type="protein sequence ID" value="PIR47089.1"/>
    <property type="molecule type" value="Genomic_DNA"/>
</dbReference>
<evidence type="ECO:0000313" key="2">
    <source>
        <dbReference type="Proteomes" id="UP000230833"/>
    </source>
</evidence>
<dbReference type="AlphaFoldDB" id="A0A2H0RKN4"/>
<evidence type="ECO:0000313" key="1">
    <source>
        <dbReference type="EMBL" id="PIR47089.1"/>
    </source>
</evidence>